<keyword evidence="7" id="KW-1185">Reference proteome</keyword>
<keyword evidence="1" id="KW-0479">Metal-binding</keyword>
<protein>
    <recommendedName>
        <fullName evidence="5">DPH-type MB domain-containing protein</fullName>
    </recommendedName>
</protein>
<dbReference type="InterPro" id="IPR036671">
    <property type="entry name" value="DPH_MB_sf"/>
</dbReference>
<dbReference type="Pfam" id="PF05207">
    <property type="entry name" value="Zn_ribbon_CSL"/>
    <property type="match status" value="1"/>
</dbReference>
<comment type="caution">
    <text evidence="6">The sequence shown here is derived from an EMBL/GenBank/DDBJ whole genome shotgun (WGS) entry which is preliminary data.</text>
</comment>
<evidence type="ECO:0000313" key="7">
    <source>
        <dbReference type="Proteomes" id="UP001482620"/>
    </source>
</evidence>
<evidence type="ECO:0000256" key="1">
    <source>
        <dbReference type="ARBA" id="ARBA00022723"/>
    </source>
</evidence>
<proteinExistence type="predicted"/>
<dbReference type="EMBL" id="JAHRIQ010014392">
    <property type="protein sequence ID" value="MEQ2226090.1"/>
    <property type="molecule type" value="Genomic_DNA"/>
</dbReference>
<keyword evidence="4" id="KW-1133">Transmembrane helix</keyword>
<keyword evidence="4" id="KW-0472">Membrane</keyword>
<dbReference type="Gene3D" id="3.10.660.10">
    <property type="entry name" value="DPH Zinc finger"/>
    <property type="match status" value="1"/>
</dbReference>
<organism evidence="6 7">
    <name type="scientific">Ilyodon furcidens</name>
    <name type="common">goldbreast splitfin</name>
    <dbReference type="NCBI Taxonomy" id="33524"/>
    <lineage>
        <taxon>Eukaryota</taxon>
        <taxon>Metazoa</taxon>
        <taxon>Chordata</taxon>
        <taxon>Craniata</taxon>
        <taxon>Vertebrata</taxon>
        <taxon>Euteleostomi</taxon>
        <taxon>Actinopterygii</taxon>
        <taxon>Neopterygii</taxon>
        <taxon>Teleostei</taxon>
        <taxon>Neoteleostei</taxon>
        <taxon>Acanthomorphata</taxon>
        <taxon>Ovalentaria</taxon>
        <taxon>Atherinomorphae</taxon>
        <taxon>Cyprinodontiformes</taxon>
        <taxon>Goodeidae</taxon>
        <taxon>Ilyodon</taxon>
    </lineage>
</organism>
<evidence type="ECO:0000256" key="2">
    <source>
        <dbReference type="ARBA" id="ARBA00022833"/>
    </source>
</evidence>
<evidence type="ECO:0000259" key="5">
    <source>
        <dbReference type="PROSITE" id="PS51074"/>
    </source>
</evidence>
<dbReference type="PANTHER" id="PTHR45255">
    <property type="entry name" value="DNAJ HOMOLOG SUBFAMILY C MEMBER 24"/>
    <property type="match status" value="1"/>
</dbReference>
<accession>A0ABV0SZP4</accession>
<feature type="transmembrane region" description="Helical" evidence="4">
    <location>
        <begin position="55"/>
        <end position="74"/>
    </location>
</feature>
<reference evidence="6 7" key="1">
    <citation type="submission" date="2021-06" db="EMBL/GenBank/DDBJ databases">
        <authorList>
            <person name="Palmer J.M."/>
        </authorList>
    </citation>
    <scope>NUCLEOTIDE SEQUENCE [LARGE SCALE GENOMIC DNA]</scope>
    <source>
        <strain evidence="7">if_2019</strain>
        <tissue evidence="6">Muscle</tissue>
    </source>
</reference>
<keyword evidence="4" id="KW-0812">Transmembrane</keyword>
<sequence length="82" mass="9546">MVCLEDMTWDPDECEYTYCCRCGGRFGVSKEEVEVETQRMLQIHNDEEMHKGQHSGMLVCCNTCSLTICVTWLLKKNMQMSK</sequence>
<evidence type="ECO:0000256" key="3">
    <source>
        <dbReference type="ARBA" id="ARBA00023004"/>
    </source>
</evidence>
<evidence type="ECO:0000313" key="6">
    <source>
        <dbReference type="EMBL" id="MEQ2226090.1"/>
    </source>
</evidence>
<dbReference type="PANTHER" id="PTHR45255:SF1">
    <property type="entry name" value="DNAJ HOMOLOG SUBFAMILY C MEMBER 24"/>
    <property type="match status" value="1"/>
</dbReference>
<keyword evidence="3" id="KW-0408">Iron</keyword>
<dbReference type="SUPFAM" id="SSF144217">
    <property type="entry name" value="CSL zinc finger"/>
    <property type="match status" value="1"/>
</dbReference>
<keyword evidence="2" id="KW-0862">Zinc</keyword>
<name>A0ABV0SZP4_9TELE</name>
<feature type="domain" description="DPH-type MB" evidence="5">
    <location>
        <begin position="1"/>
        <end position="73"/>
    </location>
</feature>
<dbReference type="Proteomes" id="UP001482620">
    <property type="component" value="Unassembled WGS sequence"/>
</dbReference>
<dbReference type="PROSITE" id="PS51074">
    <property type="entry name" value="DPH_MB"/>
    <property type="match status" value="1"/>
</dbReference>
<gene>
    <name evidence="6" type="ORF">ILYODFUR_024018</name>
</gene>
<evidence type="ECO:0000256" key="4">
    <source>
        <dbReference type="SAM" id="Phobius"/>
    </source>
</evidence>
<dbReference type="InterPro" id="IPR007872">
    <property type="entry name" value="DPH_MB_dom"/>
</dbReference>